<dbReference type="PANTHER" id="PTHR30401:SF0">
    <property type="entry name" value="TRNA 2-SELENOURIDINE SYNTHASE"/>
    <property type="match status" value="1"/>
</dbReference>
<dbReference type="InterPro" id="IPR027417">
    <property type="entry name" value="P-loop_NTPase"/>
</dbReference>
<dbReference type="NCBIfam" id="NF008752">
    <property type="entry name" value="PRK11784.1-4"/>
    <property type="match status" value="1"/>
</dbReference>
<dbReference type="RefSeq" id="WP_374037268.1">
    <property type="nucleotide sequence ID" value="NZ_CP169082.1"/>
</dbReference>
<dbReference type="NCBIfam" id="NF008750">
    <property type="entry name" value="PRK11784.1-2"/>
    <property type="match status" value="1"/>
</dbReference>
<name>A0ABW0FR50_9CAUL</name>
<gene>
    <name evidence="3" type="primary">mnmH</name>
    <name evidence="3" type="ORF">ACFPIE_09710</name>
</gene>
<dbReference type="GO" id="GO:0016740">
    <property type="term" value="F:transferase activity"/>
    <property type="evidence" value="ECO:0007669"/>
    <property type="project" value="UniProtKB-KW"/>
</dbReference>
<organism evidence="3 4">
    <name type="scientific">Brevundimonas staleyi</name>
    <dbReference type="NCBI Taxonomy" id="74326"/>
    <lineage>
        <taxon>Bacteria</taxon>
        <taxon>Pseudomonadati</taxon>
        <taxon>Pseudomonadota</taxon>
        <taxon>Alphaproteobacteria</taxon>
        <taxon>Caulobacterales</taxon>
        <taxon>Caulobacteraceae</taxon>
        <taxon>Brevundimonas</taxon>
    </lineage>
</organism>
<dbReference type="PROSITE" id="PS50206">
    <property type="entry name" value="RHODANESE_3"/>
    <property type="match status" value="1"/>
</dbReference>
<dbReference type="NCBIfam" id="TIGR03167">
    <property type="entry name" value="tRNA_sel_U_synt"/>
    <property type="match status" value="1"/>
</dbReference>
<protein>
    <submittedName>
        <fullName evidence="3">tRNA 2-selenouridine(34) synthase MnmH</fullName>
        <ecNumber evidence="3">2.5.1.-</ecNumber>
    </submittedName>
</protein>
<dbReference type="Gene3D" id="3.40.250.10">
    <property type="entry name" value="Rhodanese-like domain"/>
    <property type="match status" value="1"/>
</dbReference>
<proteinExistence type="predicted"/>
<dbReference type="SUPFAM" id="SSF52821">
    <property type="entry name" value="Rhodanese/Cell cycle control phosphatase"/>
    <property type="match status" value="1"/>
</dbReference>
<dbReference type="InterPro" id="IPR036873">
    <property type="entry name" value="Rhodanese-like_dom_sf"/>
</dbReference>
<dbReference type="InterPro" id="IPR017582">
    <property type="entry name" value="SelU"/>
</dbReference>
<dbReference type="Pfam" id="PF26341">
    <property type="entry name" value="AAA_SelU"/>
    <property type="match status" value="1"/>
</dbReference>
<dbReference type="PANTHER" id="PTHR30401">
    <property type="entry name" value="TRNA 2-SELENOURIDINE SYNTHASE"/>
    <property type="match status" value="1"/>
</dbReference>
<dbReference type="PROSITE" id="PS00383">
    <property type="entry name" value="TYR_PHOSPHATASE_1"/>
    <property type="match status" value="1"/>
</dbReference>
<dbReference type="InterPro" id="IPR058840">
    <property type="entry name" value="AAA_SelU"/>
</dbReference>
<feature type="domain" description="Rhodanese" evidence="2">
    <location>
        <begin position="19"/>
        <end position="135"/>
    </location>
</feature>
<dbReference type="EC" id="2.5.1.-" evidence="3"/>
<keyword evidence="4" id="KW-1185">Reference proteome</keyword>
<comment type="caution">
    <text evidence="3">The sequence shown here is derived from an EMBL/GenBank/DDBJ whole genome shotgun (WGS) entry which is preliminary data.</text>
</comment>
<reference evidence="4" key="1">
    <citation type="journal article" date="2019" name="Int. J. Syst. Evol. Microbiol.">
        <title>The Global Catalogue of Microorganisms (GCM) 10K type strain sequencing project: providing services to taxonomists for standard genome sequencing and annotation.</title>
        <authorList>
            <consortium name="The Broad Institute Genomics Platform"/>
            <consortium name="The Broad Institute Genome Sequencing Center for Infectious Disease"/>
            <person name="Wu L."/>
            <person name="Ma J."/>
        </authorList>
    </citation>
    <scope>NUCLEOTIDE SEQUENCE [LARGE SCALE GENOMIC DNA]</scope>
    <source>
        <strain evidence="4">JCM 12125</strain>
    </source>
</reference>
<evidence type="ECO:0000313" key="3">
    <source>
        <dbReference type="EMBL" id="MFC5344190.1"/>
    </source>
</evidence>
<sequence length="351" mass="37936">MIRRTTDLSPAVRAGFDAIIDVRSPSEFAEDHIPGAINLPVLDDAERAEIGTIYVQQSKFLARRLGAAKVARNIAAHLDGTLKDRDGSFRPLVHCWRGGQRSGAMAAVMDQIGWPVTVLDGGYMTWRRRVQTALYGEPAWSVVLLDGGTGSGKTALLSRLSERGVQTLDLEALADHRGSLFGATGRRQPPQKLFESRLYAALEALDPARPVVVEAESSRVGSRTIPPALWSAMGQASVIELDAPVAARAAWSARVYADIAADAEALETALGKLPPHHSKATVAEWKAMAQAGRTLDLAAALITEHYDPAYRRMSARRDRPVIGRVAMTEVSEVELEKAATVVLGLLPRIEP</sequence>
<dbReference type="SUPFAM" id="SSF52540">
    <property type="entry name" value="P-loop containing nucleoside triphosphate hydrolases"/>
    <property type="match status" value="1"/>
</dbReference>
<evidence type="ECO:0000259" key="2">
    <source>
        <dbReference type="PROSITE" id="PS50206"/>
    </source>
</evidence>
<dbReference type="PROSITE" id="PS00380">
    <property type="entry name" value="RHODANESE_1"/>
    <property type="match status" value="1"/>
</dbReference>
<evidence type="ECO:0000256" key="1">
    <source>
        <dbReference type="ARBA" id="ARBA00023266"/>
    </source>
</evidence>
<accession>A0ABW0FR50</accession>
<dbReference type="InterPro" id="IPR016130">
    <property type="entry name" value="Tyr_Pase_AS"/>
</dbReference>
<keyword evidence="3" id="KW-0808">Transferase</keyword>
<evidence type="ECO:0000313" key="4">
    <source>
        <dbReference type="Proteomes" id="UP001596152"/>
    </source>
</evidence>
<keyword evidence="1" id="KW-0711">Selenium</keyword>
<dbReference type="InterPro" id="IPR001307">
    <property type="entry name" value="Thiosulphate_STrfase_CS"/>
</dbReference>
<dbReference type="EMBL" id="JBHSLF010000018">
    <property type="protein sequence ID" value="MFC5344190.1"/>
    <property type="molecule type" value="Genomic_DNA"/>
</dbReference>
<dbReference type="Pfam" id="PF00581">
    <property type="entry name" value="Rhodanese"/>
    <property type="match status" value="1"/>
</dbReference>
<dbReference type="InterPro" id="IPR001763">
    <property type="entry name" value="Rhodanese-like_dom"/>
</dbReference>
<dbReference type="Proteomes" id="UP001596152">
    <property type="component" value="Unassembled WGS sequence"/>
</dbReference>
<dbReference type="SMART" id="SM00450">
    <property type="entry name" value="RHOD"/>
    <property type="match status" value="1"/>
</dbReference>